<dbReference type="GO" id="GO:0019213">
    <property type="term" value="F:deacetylase activity"/>
    <property type="evidence" value="ECO:0007669"/>
    <property type="project" value="TreeGrafter"/>
</dbReference>
<evidence type="ECO:0000256" key="3">
    <source>
        <dbReference type="ARBA" id="ARBA00022801"/>
    </source>
</evidence>
<gene>
    <name evidence="6" type="ORF">DFR34_11171</name>
</gene>
<protein>
    <recommendedName>
        <fullName evidence="8">Hopanoid biosynthesis associated protein HpnK</fullName>
    </recommendedName>
</protein>
<dbReference type="PANTHER" id="PTHR31609">
    <property type="entry name" value="YDJC DEACETYLASE FAMILY MEMBER"/>
    <property type="match status" value="1"/>
</dbReference>
<organism evidence="6 7">
    <name type="scientific">Rivihabitans pingtungensis</name>
    <dbReference type="NCBI Taxonomy" id="1054498"/>
    <lineage>
        <taxon>Bacteria</taxon>
        <taxon>Pseudomonadati</taxon>
        <taxon>Pseudomonadota</taxon>
        <taxon>Betaproteobacteria</taxon>
        <taxon>Neisseriales</taxon>
        <taxon>Aquaspirillaceae</taxon>
        <taxon>Rivihabitans</taxon>
    </lineage>
</organism>
<evidence type="ECO:0000313" key="6">
    <source>
        <dbReference type="EMBL" id="PXX78437.1"/>
    </source>
</evidence>
<dbReference type="SUPFAM" id="SSF88713">
    <property type="entry name" value="Glycoside hydrolase/deacetylase"/>
    <property type="match status" value="1"/>
</dbReference>
<keyword evidence="3" id="KW-0378">Hydrolase</keyword>
<dbReference type="InterPro" id="IPR006879">
    <property type="entry name" value="YdjC-like"/>
</dbReference>
<evidence type="ECO:0000313" key="7">
    <source>
        <dbReference type="Proteomes" id="UP000247555"/>
    </source>
</evidence>
<accession>A0A318L9U3</accession>
<dbReference type="Proteomes" id="UP000247555">
    <property type="component" value="Unassembled WGS sequence"/>
</dbReference>
<dbReference type="AlphaFoldDB" id="A0A318L9U3"/>
<sequence>MKKIIINADDFGLSHSVNQAIIDVYLRGNLTSATLMVNMPGTLEAVAMAKAHPGLSVGLHFCLTEGQAMTGVSSLTDASGRFFSRQALIARCASGKVRQADIRREFQAQVDFFAAHGLTLAHIDSHQHCHMMPVIFFAILGQINRIGVPLRLAFANAPLSLLWRRPVRFFKQAVLICMTTLYKTLLRVPTNDALVSIHDLDKHEFELADYTRLVAASQGRVVELFVHPYQLGKDLHQLYDGCWEDHAEFIGKCHSEYQVLTGQDVVKQFNGEITVYAKI</sequence>
<dbReference type="PANTHER" id="PTHR31609:SF1">
    <property type="entry name" value="CARBOHYDRATE DEACETYLASE"/>
    <property type="match status" value="1"/>
</dbReference>
<comment type="cofactor">
    <cofactor evidence="1">
        <name>Mg(2+)</name>
        <dbReference type="ChEBI" id="CHEBI:18420"/>
    </cofactor>
</comment>
<keyword evidence="5" id="KW-0119">Carbohydrate metabolism</keyword>
<evidence type="ECO:0000256" key="2">
    <source>
        <dbReference type="ARBA" id="ARBA00022723"/>
    </source>
</evidence>
<keyword evidence="2" id="KW-0479">Metal-binding</keyword>
<dbReference type="Gene3D" id="3.20.20.370">
    <property type="entry name" value="Glycoside hydrolase/deacetylase"/>
    <property type="match status" value="1"/>
</dbReference>
<name>A0A318L9U3_9NEIS</name>
<evidence type="ECO:0000256" key="1">
    <source>
        <dbReference type="ARBA" id="ARBA00001946"/>
    </source>
</evidence>
<dbReference type="GO" id="GO:0016787">
    <property type="term" value="F:hydrolase activity"/>
    <property type="evidence" value="ECO:0007669"/>
    <property type="project" value="UniProtKB-KW"/>
</dbReference>
<keyword evidence="4" id="KW-0460">Magnesium</keyword>
<keyword evidence="7" id="KW-1185">Reference proteome</keyword>
<proteinExistence type="predicted"/>
<dbReference type="RefSeq" id="WP_110390960.1">
    <property type="nucleotide sequence ID" value="NZ_DALYFX010000046.1"/>
</dbReference>
<dbReference type="OrthoDB" id="5295855at2"/>
<dbReference type="InterPro" id="IPR011330">
    <property type="entry name" value="Glyco_hydro/deAcase_b/a-brl"/>
</dbReference>
<comment type="caution">
    <text evidence="6">The sequence shown here is derived from an EMBL/GenBank/DDBJ whole genome shotgun (WGS) entry which is preliminary data.</text>
</comment>
<evidence type="ECO:0000256" key="5">
    <source>
        <dbReference type="ARBA" id="ARBA00023277"/>
    </source>
</evidence>
<dbReference type="GO" id="GO:0005975">
    <property type="term" value="P:carbohydrate metabolic process"/>
    <property type="evidence" value="ECO:0007669"/>
    <property type="project" value="InterPro"/>
</dbReference>
<dbReference type="Pfam" id="PF04794">
    <property type="entry name" value="YdjC"/>
    <property type="match status" value="1"/>
</dbReference>
<dbReference type="EMBL" id="QJKI01000011">
    <property type="protein sequence ID" value="PXX78437.1"/>
    <property type="molecule type" value="Genomic_DNA"/>
</dbReference>
<evidence type="ECO:0000256" key="4">
    <source>
        <dbReference type="ARBA" id="ARBA00022842"/>
    </source>
</evidence>
<reference evidence="6 7" key="1">
    <citation type="submission" date="2018-05" db="EMBL/GenBank/DDBJ databases">
        <title>Genomic Encyclopedia of Type Strains, Phase IV (KMG-IV): sequencing the most valuable type-strain genomes for metagenomic binning, comparative biology and taxonomic classification.</title>
        <authorList>
            <person name="Goeker M."/>
        </authorList>
    </citation>
    <scope>NUCLEOTIDE SEQUENCE [LARGE SCALE GENOMIC DNA]</scope>
    <source>
        <strain evidence="6 7">DSM 29661</strain>
    </source>
</reference>
<dbReference type="GO" id="GO:0046872">
    <property type="term" value="F:metal ion binding"/>
    <property type="evidence" value="ECO:0007669"/>
    <property type="project" value="UniProtKB-KW"/>
</dbReference>
<evidence type="ECO:0008006" key="8">
    <source>
        <dbReference type="Google" id="ProtNLM"/>
    </source>
</evidence>